<name>A0A6A4Q905_LUPAL</name>
<dbReference type="EMBL" id="WOCE01000007">
    <property type="protein sequence ID" value="KAE9610397.1"/>
    <property type="molecule type" value="Genomic_DNA"/>
</dbReference>
<dbReference type="AlphaFoldDB" id="A0A6A4Q905"/>
<proteinExistence type="predicted"/>
<protein>
    <submittedName>
        <fullName evidence="1">Uncharacterized protein</fullName>
    </submittedName>
</protein>
<comment type="caution">
    <text evidence="1">The sequence shown here is derived from an EMBL/GenBank/DDBJ whole genome shotgun (WGS) entry which is preliminary data.</text>
</comment>
<gene>
    <name evidence="1" type="ORF">Lalb_Chr07g0186171</name>
</gene>
<sequence length="53" mass="6378">MKTYQYVTIKIFKSSLLLLFLLHYHWCGTTYICSSKFKPPWPHCNQKISCCYL</sequence>
<evidence type="ECO:0000313" key="1">
    <source>
        <dbReference type="EMBL" id="KAE9610397.1"/>
    </source>
</evidence>
<keyword evidence="2" id="KW-1185">Reference proteome</keyword>
<organism evidence="1 2">
    <name type="scientific">Lupinus albus</name>
    <name type="common">White lupine</name>
    <name type="synonym">Lupinus termis</name>
    <dbReference type="NCBI Taxonomy" id="3870"/>
    <lineage>
        <taxon>Eukaryota</taxon>
        <taxon>Viridiplantae</taxon>
        <taxon>Streptophyta</taxon>
        <taxon>Embryophyta</taxon>
        <taxon>Tracheophyta</taxon>
        <taxon>Spermatophyta</taxon>
        <taxon>Magnoliopsida</taxon>
        <taxon>eudicotyledons</taxon>
        <taxon>Gunneridae</taxon>
        <taxon>Pentapetalae</taxon>
        <taxon>rosids</taxon>
        <taxon>fabids</taxon>
        <taxon>Fabales</taxon>
        <taxon>Fabaceae</taxon>
        <taxon>Papilionoideae</taxon>
        <taxon>50 kb inversion clade</taxon>
        <taxon>genistoids sensu lato</taxon>
        <taxon>core genistoids</taxon>
        <taxon>Genisteae</taxon>
        <taxon>Lupinus</taxon>
    </lineage>
</organism>
<reference evidence="2" key="1">
    <citation type="journal article" date="2020" name="Nat. Commun.">
        <title>Genome sequence of the cluster root forming white lupin.</title>
        <authorList>
            <person name="Hufnagel B."/>
            <person name="Marques A."/>
            <person name="Soriano A."/>
            <person name="Marques L."/>
            <person name="Divol F."/>
            <person name="Doumas P."/>
            <person name="Sallet E."/>
            <person name="Mancinotti D."/>
            <person name="Carrere S."/>
            <person name="Marande W."/>
            <person name="Arribat S."/>
            <person name="Keller J."/>
            <person name="Huneau C."/>
            <person name="Blein T."/>
            <person name="Aime D."/>
            <person name="Laguerre M."/>
            <person name="Taylor J."/>
            <person name="Schubert V."/>
            <person name="Nelson M."/>
            <person name="Geu-Flores F."/>
            <person name="Crespi M."/>
            <person name="Gallardo-Guerrero K."/>
            <person name="Delaux P.-M."/>
            <person name="Salse J."/>
            <person name="Berges H."/>
            <person name="Guyot R."/>
            <person name="Gouzy J."/>
            <person name="Peret B."/>
        </authorList>
    </citation>
    <scope>NUCLEOTIDE SEQUENCE [LARGE SCALE GENOMIC DNA]</scope>
    <source>
        <strain evidence="2">cv. Amiga</strain>
    </source>
</reference>
<dbReference type="Proteomes" id="UP000447434">
    <property type="component" value="Chromosome 7"/>
</dbReference>
<evidence type="ECO:0000313" key="2">
    <source>
        <dbReference type="Proteomes" id="UP000447434"/>
    </source>
</evidence>
<accession>A0A6A4Q905</accession>